<organism evidence="4 5">
    <name type="scientific">Mesobacterium hydrothermale</name>
    <dbReference type="NCBI Taxonomy" id="3111907"/>
    <lineage>
        <taxon>Bacteria</taxon>
        <taxon>Pseudomonadati</taxon>
        <taxon>Pseudomonadota</taxon>
        <taxon>Alphaproteobacteria</taxon>
        <taxon>Rhodobacterales</taxon>
        <taxon>Roseobacteraceae</taxon>
        <taxon>Mesobacterium</taxon>
    </lineage>
</organism>
<evidence type="ECO:0000256" key="3">
    <source>
        <dbReference type="ARBA" id="ARBA00022679"/>
    </source>
</evidence>
<dbReference type="InterPro" id="IPR029044">
    <property type="entry name" value="Nucleotide-diphossugar_trans"/>
</dbReference>
<evidence type="ECO:0000313" key="5">
    <source>
        <dbReference type="Proteomes" id="UP001348149"/>
    </source>
</evidence>
<dbReference type="Pfam" id="PF13641">
    <property type="entry name" value="Glyco_tranf_2_3"/>
    <property type="match status" value="1"/>
</dbReference>
<keyword evidence="2 4" id="KW-0328">Glycosyltransferase</keyword>
<dbReference type="EC" id="2.4.-.-" evidence="4"/>
<dbReference type="Gene3D" id="3.90.550.10">
    <property type="entry name" value="Spore Coat Polysaccharide Biosynthesis Protein SpsA, Chain A"/>
    <property type="match status" value="1"/>
</dbReference>
<keyword evidence="5" id="KW-1185">Reference proteome</keyword>
<dbReference type="CDD" id="cd04186">
    <property type="entry name" value="GT_2_like_c"/>
    <property type="match status" value="1"/>
</dbReference>
<dbReference type="Proteomes" id="UP001348149">
    <property type="component" value="Unassembled WGS sequence"/>
</dbReference>
<name>A0ABU6HFS1_9RHOB</name>
<dbReference type="SUPFAM" id="SSF53448">
    <property type="entry name" value="Nucleotide-diphospho-sugar transferases"/>
    <property type="match status" value="1"/>
</dbReference>
<evidence type="ECO:0000256" key="1">
    <source>
        <dbReference type="ARBA" id="ARBA00006739"/>
    </source>
</evidence>
<sequence>MRLLTIILNYRTADMTVRSVQAALGAMHGLDGEITVVDNDSGDGSFETIQARLAAADWAQERMIRVIQSGRNGGFGAGNNVGIRAGLSDGTKPDYVYILNSDAFPQPDAIRKLIAHLDSHPEAGFAGSYIYGDDDEPHMTQFRFPCALGELEGAARTGPISRLLKNHAMPIPIPQETCRVDWLAGASMLMRQSVLDDIGLFDETFFLYFEETDLSLRALRAGHETHFVRDSEVMHIGSVSTGMRQWTRIPVYWLDSRWHYYTKNHGRAYAVWATTLRLLGEGIWQVRRILQRKAAAGPDHFSRDLIAHHLKALFRPLPGRPRIPRATQPMKVE</sequence>
<comment type="similarity">
    <text evidence="1">Belongs to the glycosyltransferase 2 family.</text>
</comment>
<dbReference type="EMBL" id="JAYLLH010000009">
    <property type="protein sequence ID" value="MEC3861298.1"/>
    <property type="molecule type" value="Genomic_DNA"/>
</dbReference>
<dbReference type="PANTHER" id="PTHR43179:SF12">
    <property type="entry name" value="GALACTOFURANOSYLTRANSFERASE GLFT2"/>
    <property type="match status" value="1"/>
</dbReference>
<proteinExistence type="inferred from homology"/>
<protein>
    <submittedName>
        <fullName evidence="4">Glycosyltransferase family 2 protein</fullName>
        <ecNumber evidence="4">2.4.-.-</ecNumber>
    </submittedName>
</protein>
<dbReference type="RefSeq" id="WP_326297014.1">
    <property type="nucleotide sequence ID" value="NZ_JAYLLH010000009.1"/>
</dbReference>
<evidence type="ECO:0000256" key="2">
    <source>
        <dbReference type="ARBA" id="ARBA00022676"/>
    </source>
</evidence>
<reference evidence="4 5" key="1">
    <citation type="submission" date="2024-01" db="EMBL/GenBank/DDBJ databases">
        <title>Mesobacterium rodlantinim sp. nov., isolated from shallow sea hydrothermal systems off Kueishantao Island.</title>
        <authorList>
            <person name="Su Z."/>
            <person name="Tang K."/>
        </authorList>
    </citation>
    <scope>NUCLEOTIDE SEQUENCE [LARGE SCALE GENOMIC DNA]</scope>
    <source>
        <strain evidence="4 5">TK19101</strain>
    </source>
</reference>
<comment type="caution">
    <text evidence="4">The sequence shown here is derived from an EMBL/GenBank/DDBJ whole genome shotgun (WGS) entry which is preliminary data.</text>
</comment>
<gene>
    <name evidence="4" type="ORF">VK792_08380</name>
</gene>
<keyword evidence="3 4" id="KW-0808">Transferase</keyword>
<accession>A0ABU6HFS1</accession>
<dbReference type="PANTHER" id="PTHR43179">
    <property type="entry name" value="RHAMNOSYLTRANSFERASE WBBL"/>
    <property type="match status" value="1"/>
</dbReference>
<evidence type="ECO:0000313" key="4">
    <source>
        <dbReference type="EMBL" id="MEC3861298.1"/>
    </source>
</evidence>
<dbReference type="GO" id="GO:0016757">
    <property type="term" value="F:glycosyltransferase activity"/>
    <property type="evidence" value="ECO:0007669"/>
    <property type="project" value="UniProtKB-KW"/>
</dbReference>